<keyword evidence="4" id="KW-1185">Reference proteome</keyword>
<accession>A0A2T0S6F2</accession>
<dbReference type="PANTHER" id="PTHR36222:SF1">
    <property type="entry name" value="SERINE PROTEASE INHIBITOR RV3364C"/>
    <property type="match status" value="1"/>
</dbReference>
<evidence type="ECO:0000313" key="3">
    <source>
        <dbReference type="EMBL" id="PRY28997.1"/>
    </source>
</evidence>
<organism evidence="3 4">
    <name type="scientific">Pseudosporangium ferrugineum</name>
    <dbReference type="NCBI Taxonomy" id="439699"/>
    <lineage>
        <taxon>Bacteria</taxon>
        <taxon>Bacillati</taxon>
        <taxon>Actinomycetota</taxon>
        <taxon>Actinomycetes</taxon>
        <taxon>Micromonosporales</taxon>
        <taxon>Micromonosporaceae</taxon>
        <taxon>Pseudosporangium</taxon>
    </lineage>
</organism>
<name>A0A2T0S6F2_9ACTN</name>
<dbReference type="AlphaFoldDB" id="A0A2T0S6F2"/>
<dbReference type="InterPro" id="IPR053141">
    <property type="entry name" value="Mycobact_SerProt_Inhib_Rv3364c"/>
</dbReference>
<dbReference type="RefSeq" id="WP_106127578.1">
    <property type="nucleotide sequence ID" value="NZ_PVZG01000007.1"/>
</dbReference>
<evidence type="ECO:0000259" key="2">
    <source>
        <dbReference type="SMART" id="SM00960"/>
    </source>
</evidence>
<dbReference type="OrthoDB" id="5187023at2"/>
<dbReference type="InterPro" id="IPR004942">
    <property type="entry name" value="Roadblock/LAMTOR2_dom"/>
</dbReference>
<evidence type="ECO:0000313" key="4">
    <source>
        <dbReference type="Proteomes" id="UP000239209"/>
    </source>
</evidence>
<feature type="transmembrane region" description="Helical" evidence="1">
    <location>
        <begin position="68"/>
        <end position="89"/>
    </location>
</feature>
<dbReference type="SUPFAM" id="SSF103196">
    <property type="entry name" value="Roadblock/LC7 domain"/>
    <property type="match status" value="1"/>
</dbReference>
<dbReference type="PANTHER" id="PTHR36222">
    <property type="entry name" value="SERINE PROTEASE INHIBITOR RV3364C"/>
    <property type="match status" value="1"/>
</dbReference>
<dbReference type="SMART" id="SM00960">
    <property type="entry name" value="Robl_LC7"/>
    <property type="match status" value="1"/>
</dbReference>
<sequence length="156" mass="16080">MTSPYSTDTGNGRDYAQSQLSAEAKTFNWLLDSFTSGTAGVVEAIAVSSDGLLMAMSAIKDRPNAERLAAVVSGLTSLAGGAASWYALGGLNRVIIDMADGYLLVTTISAGSVLGVIADRTANLGTLAYEMTLFATRAGGALSPRLIAELKNAVQQ</sequence>
<dbReference type="Proteomes" id="UP000239209">
    <property type="component" value="Unassembled WGS sequence"/>
</dbReference>
<dbReference type="Gene3D" id="3.30.450.30">
    <property type="entry name" value="Dynein light chain 2a, cytoplasmic"/>
    <property type="match status" value="1"/>
</dbReference>
<keyword evidence="1" id="KW-1133">Transmembrane helix</keyword>
<protein>
    <recommendedName>
        <fullName evidence="2">Roadblock/LAMTOR2 domain-containing protein</fullName>
    </recommendedName>
</protein>
<reference evidence="3 4" key="1">
    <citation type="submission" date="2018-03" db="EMBL/GenBank/DDBJ databases">
        <title>Genomic Encyclopedia of Archaeal and Bacterial Type Strains, Phase II (KMG-II): from individual species to whole genera.</title>
        <authorList>
            <person name="Goeker M."/>
        </authorList>
    </citation>
    <scope>NUCLEOTIDE SEQUENCE [LARGE SCALE GENOMIC DNA]</scope>
    <source>
        <strain evidence="3 4">DSM 45348</strain>
    </source>
</reference>
<dbReference type="Pfam" id="PF03259">
    <property type="entry name" value="Robl_LC7"/>
    <property type="match status" value="1"/>
</dbReference>
<evidence type="ECO:0000256" key="1">
    <source>
        <dbReference type="SAM" id="Phobius"/>
    </source>
</evidence>
<proteinExistence type="predicted"/>
<comment type="caution">
    <text evidence="3">The sequence shown here is derived from an EMBL/GenBank/DDBJ whole genome shotgun (WGS) entry which is preliminary data.</text>
</comment>
<keyword evidence="1" id="KW-0472">Membrane</keyword>
<keyword evidence="1" id="KW-0812">Transmembrane</keyword>
<feature type="transmembrane region" description="Helical" evidence="1">
    <location>
        <begin position="101"/>
        <end position="118"/>
    </location>
</feature>
<dbReference type="EMBL" id="PVZG01000007">
    <property type="protein sequence ID" value="PRY28997.1"/>
    <property type="molecule type" value="Genomic_DNA"/>
</dbReference>
<gene>
    <name evidence="3" type="ORF">CLV70_107306</name>
</gene>
<feature type="domain" description="Roadblock/LAMTOR2" evidence="2">
    <location>
        <begin position="28"/>
        <end position="118"/>
    </location>
</feature>